<dbReference type="Proteomes" id="UP000217289">
    <property type="component" value="Chromosome"/>
</dbReference>
<name>A0A250IH87_9BACT</name>
<protein>
    <recommendedName>
        <fullName evidence="4">Lipoprotein</fullName>
    </recommendedName>
</protein>
<evidence type="ECO:0000313" key="2">
    <source>
        <dbReference type="EMBL" id="ATB30593.1"/>
    </source>
</evidence>
<accession>A0A250IH87</accession>
<dbReference type="KEGG" id="mbd:MEBOL_004054"/>
<feature type="region of interest" description="Disordered" evidence="1">
    <location>
        <begin position="302"/>
        <end position="332"/>
    </location>
</feature>
<organism evidence="2 3">
    <name type="scientific">Melittangium boletus DSM 14713</name>
    <dbReference type="NCBI Taxonomy" id="1294270"/>
    <lineage>
        <taxon>Bacteria</taxon>
        <taxon>Pseudomonadati</taxon>
        <taxon>Myxococcota</taxon>
        <taxon>Myxococcia</taxon>
        <taxon>Myxococcales</taxon>
        <taxon>Cystobacterineae</taxon>
        <taxon>Archangiaceae</taxon>
        <taxon>Melittangium</taxon>
    </lineage>
</organism>
<dbReference type="InterPro" id="IPR046715">
    <property type="entry name" value="DUF6607"/>
</dbReference>
<evidence type="ECO:0000313" key="3">
    <source>
        <dbReference type="Proteomes" id="UP000217289"/>
    </source>
</evidence>
<gene>
    <name evidence="2" type="ORF">MEBOL_004054</name>
</gene>
<dbReference type="PROSITE" id="PS51257">
    <property type="entry name" value="PROKAR_LIPOPROTEIN"/>
    <property type="match status" value="1"/>
</dbReference>
<dbReference type="AlphaFoldDB" id="A0A250IH87"/>
<dbReference type="EMBL" id="CP022163">
    <property type="protein sequence ID" value="ATB30593.1"/>
    <property type="molecule type" value="Genomic_DNA"/>
</dbReference>
<dbReference type="RefSeq" id="WP_095979029.1">
    <property type="nucleotide sequence ID" value="NZ_CP022163.1"/>
</dbReference>
<reference evidence="2 3" key="1">
    <citation type="submission" date="2017-06" db="EMBL/GenBank/DDBJ databases">
        <authorList>
            <person name="Kim H.J."/>
            <person name="Triplett B.A."/>
        </authorList>
    </citation>
    <scope>NUCLEOTIDE SEQUENCE [LARGE SCALE GENOMIC DNA]</scope>
    <source>
        <strain evidence="2 3">DSM 14713</strain>
    </source>
</reference>
<dbReference type="OrthoDB" id="8564954at2"/>
<evidence type="ECO:0000256" key="1">
    <source>
        <dbReference type="SAM" id="MobiDB-lite"/>
    </source>
</evidence>
<dbReference type="Pfam" id="PF20311">
    <property type="entry name" value="DUF6607"/>
    <property type="match status" value="1"/>
</dbReference>
<sequence>MPPSRSASRSRDRKRLPCWLALPALALGLACAPRHLTPLEPSGDTQAGACHPEQDRAAILQMAGTYRVEFAFDETVSLQEGYSLKSPYRASATEVVRVLEDTPHKVSLQHLLVMERDGQRSPLKHWRQDWTFEDTELLEFRGRRTWERHALPPSESRCTWSQAVFEVDDGPRYEGSGRWTHERGLSAWESRETWRPLPRREYTKRSDYDALVGTNRHALTPTGWVHEQDSLKLVLGPTPHALARERGVNLYTRQPGDGTAPEVSAYWTRTQDYWREVREQWRALFQEHARFTLKDRVGGKPRHDHLFGLSEASPQGPNEGATDGAPTTRQRLRTILTRFLEPEADTKAGHGP</sequence>
<keyword evidence="3" id="KW-1185">Reference proteome</keyword>
<evidence type="ECO:0008006" key="4">
    <source>
        <dbReference type="Google" id="ProtNLM"/>
    </source>
</evidence>
<proteinExistence type="predicted"/>